<dbReference type="AlphaFoldDB" id="A0A4V6I8E6"/>
<comment type="caution">
    <text evidence="1">The sequence shown here is derived from an EMBL/GenBank/DDBJ whole genome shotgun (WGS) entry which is preliminary data.</text>
</comment>
<proteinExistence type="predicted"/>
<sequence length="88" mass="9968">MLSRSMILFWACFGYSKIAISTNELVFLLSKLYLDDGPLNFDQSDASRLAVADGLVEVEVYFSNLEVIGSRKFKSHARFSHHFCNNSV</sequence>
<dbReference type="EMBL" id="CM016762">
    <property type="protein sequence ID" value="TMS37783.1"/>
    <property type="molecule type" value="Genomic_DNA"/>
</dbReference>
<protein>
    <submittedName>
        <fullName evidence="1">Uncharacterized protein</fullName>
    </submittedName>
</protein>
<dbReference type="EMBL" id="AZBU02000001">
    <property type="protein sequence ID" value="TMS37783.1"/>
    <property type="molecule type" value="Genomic_DNA"/>
</dbReference>
<keyword evidence="2" id="KW-1185">Reference proteome</keyword>
<accession>A0A4V6I8E6</accession>
<gene>
    <name evidence="1" type="ORF">L596_004645</name>
</gene>
<reference evidence="1 2" key="2">
    <citation type="journal article" date="2019" name="G3 (Bethesda)">
        <title>Hybrid Assembly of the Genome of the Entomopathogenic Nematode Steinernema carpocapsae Identifies the X-Chromosome.</title>
        <authorList>
            <person name="Serra L."/>
            <person name="Macchietto M."/>
            <person name="Macias-Munoz A."/>
            <person name="McGill C.J."/>
            <person name="Rodriguez I.M."/>
            <person name="Rodriguez B."/>
            <person name="Murad R."/>
            <person name="Mortazavi A."/>
        </authorList>
    </citation>
    <scope>NUCLEOTIDE SEQUENCE [LARGE SCALE GENOMIC DNA]</scope>
    <source>
        <strain evidence="1 2">ALL</strain>
    </source>
</reference>
<evidence type="ECO:0000313" key="2">
    <source>
        <dbReference type="Proteomes" id="UP000298663"/>
    </source>
</evidence>
<organism evidence="1 2">
    <name type="scientific">Steinernema carpocapsae</name>
    <name type="common">Entomopathogenic nematode</name>
    <dbReference type="NCBI Taxonomy" id="34508"/>
    <lineage>
        <taxon>Eukaryota</taxon>
        <taxon>Metazoa</taxon>
        <taxon>Ecdysozoa</taxon>
        <taxon>Nematoda</taxon>
        <taxon>Chromadorea</taxon>
        <taxon>Rhabditida</taxon>
        <taxon>Tylenchina</taxon>
        <taxon>Panagrolaimomorpha</taxon>
        <taxon>Strongyloidoidea</taxon>
        <taxon>Steinernematidae</taxon>
        <taxon>Steinernema</taxon>
    </lineage>
</organism>
<evidence type="ECO:0000313" key="1">
    <source>
        <dbReference type="EMBL" id="TMS37783.1"/>
    </source>
</evidence>
<dbReference type="Proteomes" id="UP000298663">
    <property type="component" value="Chromosome X"/>
</dbReference>
<reference evidence="1 2" key="1">
    <citation type="journal article" date="2015" name="Genome Biol.">
        <title>Comparative genomics of Steinernema reveals deeply conserved gene regulatory networks.</title>
        <authorList>
            <person name="Dillman A.R."/>
            <person name="Macchietto M."/>
            <person name="Porter C.F."/>
            <person name="Rogers A."/>
            <person name="Williams B."/>
            <person name="Antoshechkin I."/>
            <person name="Lee M.M."/>
            <person name="Goodwin Z."/>
            <person name="Lu X."/>
            <person name="Lewis E.E."/>
            <person name="Goodrich-Blair H."/>
            <person name="Stock S.P."/>
            <person name="Adams B.J."/>
            <person name="Sternberg P.W."/>
            <person name="Mortazavi A."/>
        </authorList>
    </citation>
    <scope>NUCLEOTIDE SEQUENCE [LARGE SCALE GENOMIC DNA]</scope>
    <source>
        <strain evidence="1 2">ALL</strain>
    </source>
</reference>
<name>A0A4V6I8E6_STECR</name>